<sequence>MRIDFYYWGMQCPIIYEMQNLINEYNSKFDIYLHDISNDFSMAEKQKMFFPFLTVIEGRTRYRGPIKRSILENLLNGRAIVEKPYIIPLATKIYKGEIIPLTYNNISLVSSGCTLTQCKEACNKKGAFLAEYCEDIFGFINVKDNRVLGGAEYVPSINVPYKIPKDIDTAFLTCLYHSSTEYDYKSAPLNALEKYLKTKGYLKIIAITDEVGTFPNGNLDWFLKHGYNNERVISVEEDYCVLHLVSKTL</sequence>
<dbReference type="AlphaFoldDB" id="A0A2K2FL70"/>
<gene>
    <name evidence="1" type="ORF">CDQ84_08105</name>
</gene>
<evidence type="ECO:0000313" key="1">
    <source>
        <dbReference type="EMBL" id="PNT99537.1"/>
    </source>
</evidence>
<dbReference type="KEGG" id="cthd:CDO33_09345"/>
<dbReference type="OrthoDB" id="1649161at2"/>
<dbReference type="EMBL" id="NIOJ01000017">
    <property type="protein sequence ID" value="PNT99537.1"/>
    <property type="molecule type" value="Genomic_DNA"/>
</dbReference>
<protein>
    <submittedName>
        <fullName evidence="1">Uncharacterized protein</fullName>
    </submittedName>
</protein>
<accession>A0A2K2FL70</accession>
<comment type="caution">
    <text evidence="1">The sequence shown here is derived from an EMBL/GenBank/DDBJ whole genome shotgun (WGS) entry which is preliminary data.</text>
</comment>
<reference evidence="1 2" key="1">
    <citation type="submission" date="2017-06" db="EMBL/GenBank/DDBJ databases">
        <title>Investigating the central metabolism of Clostridium thermosuccinogenes.</title>
        <authorList>
            <person name="Koendjbiharie J.G."/>
            <person name="van Kranenburg R."/>
        </authorList>
    </citation>
    <scope>NUCLEOTIDE SEQUENCE [LARGE SCALE GENOMIC DNA]</scope>
    <source>
        <strain evidence="1 2">DSM 5806</strain>
    </source>
</reference>
<organism evidence="1 2">
    <name type="scientific">Clostridium thermosuccinogenes</name>
    <dbReference type="NCBI Taxonomy" id="84032"/>
    <lineage>
        <taxon>Bacteria</taxon>
        <taxon>Bacillati</taxon>
        <taxon>Bacillota</taxon>
        <taxon>Clostridia</taxon>
        <taxon>Eubacteriales</taxon>
        <taxon>Clostridiaceae</taxon>
        <taxon>Clostridium</taxon>
    </lineage>
</organism>
<keyword evidence="2" id="KW-1185">Reference proteome</keyword>
<proteinExistence type="predicted"/>
<dbReference type="Proteomes" id="UP000236151">
    <property type="component" value="Unassembled WGS sequence"/>
</dbReference>
<dbReference type="RefSeq" id="WP_103081233.1">
    <property type="nucleotide sequence ID" value="NZ_CP021850.1"/>
</dbReference>
<name>A0A2K2FL70_9CLOT</name>
<evidence type="ECO:0000313" key="2">
    <source>
        <dbReference type="Proteomes" id="UP000236151"/>
    </source>
</evidence>